<dbReference type="InterPro" id="IPR036412">
    <property type="entry name" value="HAD-like_sf"/>
</dbReference>
<dbReference type="SUPFAM" id="SSF56784">
    <property type="entry name" value="HAD-like"/>
    <property type="match status" value="1"/>
</dbReference>
<dbReference type="RefSeq" id="WP_259867714.1">
    <property type="nucleotide sequence ID" value="NZ_BAAAST010000036.1"/>
</dbReference>
<dbReference type="EMBL" id="CP073720">
    <property type="protein sequence ID" value="UWP87454.1"/>
    <property type="molecule type" value="Genomic_DNA"/>
</dbReference>
<dbReference type="PANTHER" id="PTHR18901">
    <property type="entry name" value="2-DEOXYGLUCOSE-6-PHOSPHATE PHOSPHATASE 2"/>
    <property type="match status" value="1"/>
</dbReference>
<proteinExistence type="predicted"/>
<reference evidence="1" key="1">
    <citation type="submission" date="2021-04" db="EMBL/GenBank/DDBJ databases">
        <authorList>
            <person name="Hartkoorn R.C."/>
            <person name="Beaudoing E."/>
            <person name="Hot D."/>
        </authorList>
    </citation>
    <scope>NUCLEOTIDE SEQUENCE</scope>
    <source>
        <strain evidence="1">NRRL B-16292</strain>
    </source>
</reference>
<dbReference type="SFLD" id="SFLDG01129">
    <property type="entry name" value="C1.5:_HAD__Beta-PGM__Phosphata"/>
    <property type="match status" value="1"/>
</dbReference>
<dbReference type="Gene3D" id="3.40.50.1000">
    <property type="entry name" value="HAD superfamily/HAD-like"/>
    <property type="match status" value="1"/>
</dbReference>
<evidence type="ECO:0000313" key="2">
    <source>
        <dbReference type="Proteomes" id="UP001059617"/>
    </source>
</evidence>
<reference evidence="1" key="2">
    <citation type="submission" date="2022-09" db="EMBL/GenBank/DDBJ databases">
        <title>Biosynthetic gene clusters of Dactylosporangioum fulvum.</title>
        <authorList>
            <person name="Caradec T."/>
        </authorList>
    </citation>
    <scope>NUCLEOTIDE SEQUENCE</scope>
    <source>
        <strain evidence="1">NRRL B-16292</strain>
    </source>
</reference>
<evidence type="ECO:0000313" key="1">
    <source>
        <dbReference type="EMBL" id="UWP87454.1"/>
    </source>
</evidence>
<dbReference type="Proteomes" id="UP001059617">
    <property type="component" value="Chromosome"/>
</dbReference>
<dbReference type="InterPro" id="IPR041492">
    <property type="entry name" value="HAD_2"/>
</dbReference>
<protein>
    <submittedName>
        <fullName evidence="1">HAD family phosphatase</fullName>
    </submittedName>
</protein>
<dbReference type="InterPro" id="IPR023214">
    <property type="entry name" value="HAD_sf"/>
</dbReference>
<sequence>MLFDMDGTLVDSEKVWSVGLTLLADHYGGELSEAARKAMVGTNMTDSMRILHEDLGLPMTKDATDVSVVWLEERVKELFRGGLVWRPGAKELLASLRAADVPLALVTATHRHLVDVALVTIGADNFDAVVAGDEVDQTKPHPMPYLTAARLVGADPARCVAVEDSPNGVRSARAAGCAVLGVPCEVDLDAEGVTLVGSLLDVDVDYLHKLVG</sequence>
<accession>A0ABY5WDH6</accession>
<dbReference type="Pfam" id="PF13419">
    <property type="entry name" value="HAD_2"/>
    <property type="match status" value="1"/>
</dbReference>
<dbReference type="NCBIfam" id="TIGR01509">
    <property type="entry name" value="HAD-SF-IA-v3"/>
    <property type="match status" value="1"/>
</dbReference>
<keyword evidence="2" id="KW-1185">Reference proteome</keyword>
<gene>
    <name evidence="1" type="ORF">Dfulv_17680</name>
</gene>
<dbReference type="Gene3D" id="1.10.150.240">
    <property type="entry name" value="Putative phosphatase, domain 2"/>
    <property type="match status" value="1"/>
</dbReference>
<organism evidence="1 2">
    <name type="scientific">Dactylosporangium fulvum</name>
    <dbReference type="NCBI Taxonomy" id="53359"/>
    <lineage>
        <taxon>Bacteria</taxon>
        <taxon>Bacillati</taxon>
        <taxon>Actinomycetota</taxon>
        <taxon>Actinomycetes</taxon>
        <taxon>Micromonosporales</taxon>
        <taxon>Micromonosporaceae</taxon>
        <taxon>Dactylosporangium</taxon>
    </lineage>
</organism>
<dbReference type="CDD" id="cd07505">
    <property type="entry name" value="HAD_BPGM-like"/>
    <property type="match status" value="1"/>
</dbReference>
<dbReference type="SFLD" id="SFLDS00003">
    <property type="entry name" value="Haloacid_Dehalogenase"/>
    <property type="match status" value="1"/>
</dbReference>
<dbReference type="InterPro" id="IPR006439">
    <property type="entry name" value="HAD-SF_hydro_IA"/>
</dbReference>
<dbReference type="PANTHER" id="PTHR18901:SF38">
    <property type="entry name" value="PSEUDOURIDINE-5'-PHOSPHATASE"/>
    <property type="match status" value="1"/>
</dbReference>
<name>A0ABY5WDH6_9ACTN</name>
<dbReference type="InterPro" id="IPR023198">
    <property type="entry name" value="PGP-like_dom2"/>
</dbReference>